<dbReference type="InterPro" id="IPR036390">
    <property type="entry name" value="WH_DNA-bd_sf"/>
</dbReference>
<dbReference type="InterPro" id="IPR036388">
    <property type="entry name" value="WH-like_DNA-bd_sf"/>
</dbReference>
<proteinExistence type="predicted"/>
<dbReference type="eggNOG" id="COG1846">
    <property type="taxonomic scope" value="Bacteria"/>
</dbReference>
<evidence type="ECO:0000313" key="3">
    <source>
        <dbReference type="Proteomes" id="UP000027337"/>
    </source>
</evidence>
<dbReference type="InterPro" id="IPR039422">
    <property type="entry name" value="MarR/SlyA-like"/>
</dbReference>
<protein>
    <submittedName>
        <fullName evidence="2">Uncharacterized protein</fullName>
    </submittedName>
</protein>
<dbReference type="GO" id="GO:0003700">
    <property type="term" value="F:DNA-binding transcription factor activity"/>
    <property type="evidence" value="ECO:0007669"/>
    <property type="project" value="InterPro"/>
</dbReference>
<dbReference type="Proteomes" id="UP000027337">
    <property type="component" value="Unassembled WGS sequence"/>
</dbReference>
<dbReference type="PRINTS" id="PR00598">
    <property type="entry name" value="HTHMARR"/>
</dbReference>
<dbReference type="GeneID" id="72439142"/>
<keyword evidence="3" id="KW-1185">Reference proteome</keyword>
<comment type="caution">
    <text evidence="2">The sequence shown here is derived from an EMBL/GenBank/DDBJ whole genome shotgun (WGS) entry which is preliminary data.</text>
</comment>
<dbReference type="STRING" id="83219.PM02_03020"/>
<dbReference type="InterPro" id="IPR000835">
    <property type="entry name" value="HTH_MarR-typ"/>
</dbReference>
<name>A0A061SXA8_9RHOB</name>
<gene>
    <name evidence="2" type="ORF">PM02_03020</name>
</gene>
<dbReference type="PROSITE" id="PS50995">
    <property type="entry name" value="HTH_MARR_2"/>
    <property type="match status" value="1"/>
</dbReference>
<dbReference type="AlphaFoldDB" id="A0A061SXA8"/>
<dbReference type="RefSeq" id="WP_051584002.1">
    <property type="nucleotide sequence ID" value="NZ_CP068998.1"/>
</dbReference>
<evidence type="ECO:0000313" key="2">
    <source>
        <dbReference type="EMBL" id="KAJ04639.1"/>
    </source>
</evidence>
<sequence>MSDDFNAARGDSVPNGGGMLRSGGKHPDVLTVEDVITFKLRRLVLIGEREGHLWSEDMFDLSLNEWRLLALIKARMPARAGDIADFILMDKSQASRLIKSLQSKGLVVTGEDPDDGRALMLELTAEGDKVYNSMMAEVLRSNEVVLAPLSAEEIVLFSDMLQRLIDHSYDHLEGQIRRGN</sequence>
<dbReference type="SUPFAM" id="SSF46785">
    <property type="entry name" value="Winged helix' DNA-binding domain"/>
    <property type="match status" value="1"/>
</dbReference>
<dbReference type="GO" id="GO:0006950">
    <property type="term" value="P:response to stress"/>
    <property type="evidence" value="ECO:0007669"/>
    <property type="project" value="TreeGrafter"/>
</dbReference>
<dbReference type="PANTHER" id="PTHR33164:SF95">
    <property type="entry name" value="TRANSCRIPTIONAL REGULATOR"/>
    <property type="match status" value="1"/>
</dbReference>
<dbReference type="PANTHER" id="PTHR33164">
    <property type="entry name" value="TRANSCRIPTIONAL REGULATOR, MARR FAMILY"/>
    <property type="match status" value="1"/>
</dbReference>
<reference evidence="2 3" key="1">
    <citation type="journal article" date="2014" name="Genome Announc.">
        <title>Draft Genome Sequences of Two Isolates of the Roseobacter Group, Sulfitobacter sp. Strains 3SOLIMAR09 and 1FIGIMAR09, from Harbors of Mallorca Island (Mediterranean Sea).</title>
        <authorList>
            <person name="Mas-Llado M."/>
            <person name="Pina-Villalonga J.M."/>
            <person name="Brunet-Galmes I."/>
            <person name="Nogales B."/>
            <person name="Bosch R."/>
        </authorList>
    </citation>
    <scope>NUCLEOTIDE SEQUENCE [LARGE SCALE GENOMIC DNA]</scope>
    <source>
        <strain evidence="2 3">1FIGIMAR09</strain>
    </source>
</reference>
<feature type="region of interest" description="Disordered" evidence="1">
    <location>
        <begin position="1"/>
        <end position="24"/>
    </location>
</feature>
<evidence type="ECO:0000256" key="1">
    <source>
        <dbReference type="SAM" id="MobiDB-lite"/>
    </source>
</evidence>
<dbReference type="Gene3D" id="1.10.10.10">
    <property type="entry name" value="Winged helix-like DNA-binding domain superfamily/Winged helix DNA-binding domain"/>
    <property type="match status" value="1"/>
</dbReference>
<dbReference type="Pfam" id="PF12802">
    <property type="entry name" value="MarR_2"/>
    <property type="match status" value="1"/>
</dbReference>
<organism evidence="2 3">
    <name type="scientific">Sulfitobacter mediterraneus</name>
    <dbReference type="NCBI Taxonomy" id="83219"/>
    <lineage>
        <taxon>Bacteria</taxon>
        <taxon>Pseudomonadati</taxon>
        <taxon>Pseudomonadota</taxon>
        <taxon>Alphaproteobacteria</taxon>
        <taxon>Rhodobacterales</taxon>
        <taxon>Roseobacteraceae</taxon>
        <taxon>Sulfitobacter</taxon>
    </lineage>
</organism>
<accession>A0A061SXA8</accession>
<dbReference type="EMBL" id="JEMU01000002">
    <property type="protein sequence ID" value="KAJ04639.1"/>
    <property type="molecule type" value="Genomic_DNA"/>
</dbReference>
<dbReference type="SMART" id="SM00347">
    <property type="entry name" value="HTH_MARR"/>
    <property type="match status" value="1"/>
</dbReference>